<feature type="transmembrane region" description="Helical" evidence="1">
    <location>
        <begin position="22"/>
        <end position="43"/>
    </location>
</feature>
<feature type="transmembrane region" description="Helical" evidence="1">
    <location>
        <begin position="101"/>
        <end position="117"/>
    </location>
</feature>
<evidence type="ECO:0000313" key="3">
    <source>
        <dbReference type="Proteomes" id="UP000593567"/>
    </source>
</evidence>
<reference evidence="2" key="1">
    <citation type="submission" date="2020-06" db="EMBL/GenBank/DDBJ databases">
        <title>Draft genome of Bugula neritina, a colonial animal packing powerful symbionts and potential medicines.</title>
        <authorList>
            <person name="Rayko M."/>
        </authorList>
    </citation>
    <scope>NUCLEOTIDE SEQUENCE [LARGE SCALE GENOMIC DNA]</scope>
    <source>
        <strain evidence="2">Kwan_BN1</strain>
    </source>
</reference>
<dbReference type="AlphaFoldDB" id="A0A7J7KLL7"/>
<proteinExistence type="predicted"/>
<gene>
    <name evidence="2" type="ORF">EB796_002866</name>
</gene>
<keyword evidence="3" id="KW-1185">Reference proteome</keyword>
<organism evidence="2 3">
    <name type="scientific">Bugula neritina</name>
    <name type="common">Brown bryozoan</name>
    <name type="synonym">Sertularia neritina</name>
    <dbReference type="NCBI Taxonomy" id="10212"/>
    <lineage>
        <taxon>Eukaryota</taxon>
        <taxon>Metazoa</taxon>
        <taxon>Spiralia</taxon>
        <taxon>Lophotrochozoa</taxon>
        <taxon>Bryozoa</taxon>
        <taxon>Gymnolaemata</taxon>
        <taxon>Cheilostomatida</taxon>
        <taxon>Flustrina</taxon>
        <taxon>Buguloidea</taxon>
        <taxon>Bugulidae</taxon>
        <taxon>Bugula</taxon>
    </lineage>
</organism>
<sequence length="118" mass="13779">MTTIYKSVGYLVYWGISYFSKVFWKIVCIFTCLLLFIILKMFFQNVVYWSEIRFDEGGRTVVSSCEVGKSEPKDWTPAGFSARTTVHEYGGLHYLCYPKNIIIYCTFLLIHILLYALV</sequence>
<dbReference type="EMBL" id="VXIV02000344">
    <property type="protein sequence ID" value="KAF6038828.1"/>
    <property type="molecule type" value="Genomic_DNA"/>
</dbReference>
<accession>A0A7J7KLL7</accession>
<keyword evidence="1" id="KW-0472">Membrane</keyword>
<keyword evidence="1" id="KW-0812">Transmembrane</keyword>
<evidence type="ECO:0000313" key="2">
    <source>
        <dbReference type="EMBL" id="KAF6038828.1"/>
    </source>
</evidence>
<dbReference type="Proteomes" id="UP000593567">
    <property type="component" value="Unassembled WGS sequence"/>
</dbReference>
<comment type="caution">
    <text evidence="2">The sequence shown here is derived from an EMBL/GenBank/DDBJ whole genome shotgun (WGS) entry which is preliminary data.</text>
</comment>
<keyword evidence="1" id="KW-1133">Transmembrane helix</keyword>
<dbReference type="OrthoDB" id="416344at2759"/>
<evidence type="ECO:0000256" key="1">
    <source>
        <dbReference type="SAM" id="Phobius"/>
    </source>
</evidence>
<name>A0A7J7KLL7_BUGNE</name>
<protein>
    <submittedName>
        <fullName evidence="2">Uncharacterized protein</fullName>
    </submittedName>
</protein>